<protein>
    <recommendedName>
        <fullName evidence="3">Neprosin domain-containing protein</fullName>
    </recommendedName>
</protein>
<dbReference type="Proteomes" id="UP000886595">
    <property type="component" value="Unassembled WGS sequence"/>
</dbReference>
<name>A0A8X7UZ63_BRACI</name>
<organism evidence="1 2">
    <name type="scientific">Brassica carinata</name>
    <name type="common">Ethiopian mustard</name>
    <name type="synonym">Abyssinian cabbage</name>
    <dbReference type="NCBI Taxonomy" id="52824"/>
    <lineage>
        <taxon>Eukaryota</taxon>
        <taxon>Viridiplantae</taxon>
        <taxon>Streptophyta</taxon>
        <taxon>Embryophyta</taxon>
        <taxon>Tracheophyta</taxon>
        <taxon>Spermatophyta</taxon>
        <taxon>Magnoliopsida</taxon>
        <taxon>eudicotyledons</taxon>
        <taxon>Gunneridae</taxon>
        <taxon>Pentapetalae</taxon>
        <taxon>rosids</taxon>
        <taxon>malvids</taxon>
        <taxon>Brassicales</taxon>
        <taxon>Brassicaceae</taxon>
        <taxon>Brassiceae</taxon>
        <taxon>Brassica</taxon>
    </lineage>
</organism>
<evidence type="ECO:0008006" key="3">
    <source>
        <dbReference type="Google" id="ProtNLM"/>
    </source>
</evidence>
<reference evidence="1 2" key="1">
    <citation type="submission" date="2020-02" db="EMBL/GenBank/DDBJ databases">
        <authorList>
            <person name="Ma Q."/>
            <person name="Huang Y."/>
            <person name="Song X."/>
            <person name="Pei D."/>
        </authorList>
    </citation>
    <scope>NUCLEOTIDE SEQUENCE [LARGE SCALE GENOMIC DNA]</scope>
    <source>
        <strain evidence="1">Sxm20200214</strain>
        <tissue evidence="1">Leaf</tissue>
    </source>
</reference>
<dbReference type="EMBL" id="JAAMPC010000009">
    <property type="protein sequence ID" value="KAG2295171.1"/>
    <property type="molecule type" value="Genomic_DNA"/>
</dbReference>
<gene>
    <name evidence="1" type="ORF">Bca52824_041840</name>
</gene>
<evidence type="ECO:0000313" key="2">
    <source>
        <dbReference type="Proteomes" id="UP000886595"/>
    </source>
</evidence>
<proteinExistence type="predicted"/>
<evidence type="ECO:0000313" key="1">
    <source>
        <dbReference type="EMBL" id="KAG2295171.1"/>
    </source>
</evidence>
<accession>A0A8X7UZ63</accession>
<sequence>MDGRLHDDKVLQSGLSGVRPDPSRTVLIEGAISPASTIGDLQTELTIQIWKVAVSPLEFHHVSRLIVGATNSTYYSIEKFSNSSFSYGGPHHGAAVFIVL</sequence>
<keyword evidence="2" id="KW-1185">Reference proteome</keyword>
<dbReference type="AlphaFoldDB" id="A0A8X7UZ63"/>
<comment type="caution">
    <text evidence="1">The sequence shown here is derived from an EMBL/GenBank/DDBJ whole genome shotgun (WGS) entry which is preliminary data.</text>
</comment>